<evidence type="ECO:0000313" key="2">
    <source>
        <dbReference type="Proteomes" id="UP001281410"/>
    </source>
</evidence>
<proteinExistence type="predicted"/>
<sequence length="100" mass="11386">MTNLGWERATTWFDRAAITFPFSFLIAAPIQKIGEFLREAIRGPWEGGIQFWYGLSDGTEGLRDKVILEYLNSESKFEAHDTSIPGSLALPLFNQELRFS</sequence>
<accession>A0AAE0AK68</accession>
<gene>
    <name evidence="1" type="ORF">Dsin_012909</name>
</gene>
<dbReference type="Proteomes" id="UP001281410">
    <property type="component" value="Unassembled WGS sequence"/>
</dbReference>
<keyword evidence="2" id="KW-1185">Reference proteome</keyword>
<reference evidence="1" key="1">
    <citation type="journal article" date="2023" name="Plant J.">
        <title>Genome sequences and population genomics provide insights into the demographic history, inbreeding, and mutation load of two 'living fossil' tree species of Dipteronia.</title>
        <authorList>
            <person name="Feng Y."/>
            <person name="Comes H.P."/>
            <person name="Chen J."/>
            <person name="Zhu S."/>
            <person name="Lu R."/>
            <person name="Zhang X."/>
            <person name="Li P."/>
            <person name="Qiu J."/>
            <person name="Olsen K.M."/>
            <person name="Qiu Y."/>
        </authorList>
    </citation>
    <scope>NUCLEOTIDE SEQUENCE</scope>
    <source>
        <strain evidence="1">NBL</strain>
    </source>
</reference>
<dbReference type="AlphaFoldDB" id="A0AAE0AK68"/>
<protein>
    <submittedName>
        <fullName evidence="1">Uncharacterized protein</fullName>
    </submittedName>
</protein>
<name>A0AAE0AK68_9ROSI</name>
<organism evidence="1 2">
    <name type="scientific">Dipteronia sinensis</name>
    <dbReference type="NCBI Taxonomy" id="43782"/>
    <lineage>
        <taxon>Eukaryota</taxon>
        <taxon>Viridiplantae</taxon>
        <taxon>Streptophyta</taxon>
        <taxon>Embryophyta</taxon>
        <taxon>Tracheophyta</taxon>
        <taxon>Spermatophyta</taxon>
        <taxon>Magnoliopsida</taxon>
        <taxon>eudicotyledons</taxon>
        <taxon>Gunneridae</taxon>
        <taxon>Pentapetalae</taxon>
        <taxon>rosids</taxon>
        <taxon>malvids</taxon>
        <taxon>Sapindales</taxon>
        <taxon>Sapindaceae</taxon>
        <taxon>Hippocastanoideae</taxon>
        <taxon>Acereae</taxon>
        <taxon>Dipteronia</taxon>
    </lineage>
</organism>
<evidence type="ECO:0000313" key="1">
    <source>
        <dbReference type="EMBL" id="KAK3218939.1"/>
    </source>
</evidence>
<comment type="caution">
    <text evidence="1">The sequence shown here is derived from an EMBL/GenBank/DDBJ whole genome shotgun (WGS) entry which is preliminary data.</text>
</comment>
<dbReference type="EMBL" id="JANJYJ010000004">
    <property type="protein sequence ID" value="KAK3218939.1"/>
    <property type="molecule type" value="Genomic_DNA"/>
</dbReference>